<sequence>MRAVVQRVSKASVKVDDKIVGEIGKGHVVLLGIEDADNDEDIKYLAEKICNLRVFEDEDDKMNLSLMDVEGELLVVSQFTLYGDCRKGRRPNFMMAAKPQYAEEMYLKFVDECKKYVNKVETGQFQAMMDVELVNNGPVTLILDSKKNF</sequence>
<comment type="subcellular location">
    <subcellularLocation>
        <location evidence="4">Cytoplasm</location>
    </subcellularLocation>
</comment>
<dbReference type="GO" id="GO:0005737">
    <property type="term" value="C:cytoplasm"/>
    <property type="evidence" value="ECO:0007669"/>
    <property type="project" value="UniProtKB-SubCell"/>
</dbReference>
<dbReference type="EC" id="3.1.1.-" evidence="4"/>
<dbReference type="GO" id="GO:0019478">
    <property type="term" value="P:D-amino acid catabolic process"/>
    <property type="evidence" value="ECO:0007669"/>
    <property type="project" value="UniProtKB-UniRule"/>
</dbReference>
<comment type="catalytic activity">
    <reaction evidence="4">
        <text>glycyl-tRNA(Ala) + H2O = tRNA(Ala) + glycine + H(+)</text>
        <dbReference type="Rhea" id="RHEA:53744"/>
        <dbReference type="Rhea" id="RHEA-COMP:9657"/>
        <dbReference type="Rhea" id="RHEA-COMP:13640"/>
        <dbReference type="ChEBI" id="CHEBI:15377"/>
        <dbReference type="ChEBI" id="CHEBI:15378"/>
        <dbReference type="ChEBI" id="CHEBI:57305"/>
        <dbReference type="ChEBI" id="CHEBI:78442"/>
        <dbReference type="ChEBI" id="CHEBI:78522"/>
    </reaction>
</comment>
<evidence type="ECO:0000313" key="6">
    <source>
        <dbReference type="Proteomes" id="UP000019681"/>
    </source>
</evidence>
<dbReference type="InterPro" id="IPR003732">
    <property type="entry name" value="Daa-tRNA_deacyls_DTD"/>
</dbReference>
<dbReference type="GO" id="GO:0106026">
    <property type="term" value="F:Gly-tRNA(Ala) deacylase activity"/>
    <property type="evidence" value="ECO:0007669"/>
    <property type="project" value="UniProtKB-UniRule"/>
</dbReference>
<gene>
    <name evidence="4" type="primary">dtd</name>
    <name evidence="5" type="ORF">Q428_01000</name>
</gene>
<protein>
    <recommendedName>
        <fullName evidence="4">D-aminoacyl-tRNA deacylase</fullName>
        <shortName evidence="4">DTD</shortName>
        <ecNumber evidence="4">3.1.1.96</ecNumber>
    </recommendedName>
    <alternativeName>
        <fullName evidence="4">Gly-tRNA(Ala) deacylase</fullName>
        <ecNumber evidence="4">3.1.1.-</ecNumber>
    </alternativeName>
</protein>
<feature type="short sequence motif" description="Gly-cisPro motif, important for rejection of L-amino acids" evidence="4">
    <location>
        <begin position="137"/>
        <end position="138"/>
    </location>
</feature>
<comment type="catalytic activity">
    <reaction evidence="4">
        <text>a D-aminoacyl-tRNA + H2O = a tRNA + a D-alpha-amino acid + H(+)</text>
        <dbReference type="Rhea" id="RHEA:13953"/>
        <dbReference type="Rhea" id="RHEA-COMP:10123"/>
        <dbReference type="Rhea" id="RHEA-COMP:10124"/>
        <dbReference type="ChEBI" id="CHEBI:15377"/>
        <dbReference type="ChEBI" id="CHEBI:15378"/>
        <dbReference type="ChEBI" id="CHEBI:59871"/>
        <dbReference type="ChEBI" id="CHEBI:78442"/>
        <dbReference type="ChEBI" id="CHEBI:79333"/>
        <dbReference type="EC" id="3.1.1.96"/>
    </reaction>
</comment>
<keyword evidence="4" id="KW-0963">Cytoplasm</keyword>
<dbReference type="HAMAP" id="MF_00518">
    <property type="entry name" value="Deacylase_Dtd"/>
    <property type="match status" value="1"/>
</dbReference>
<proteinExistence type="inferred from homology"/>
<keyword evidence="3 4" id="KW-0378">Hydrolase</keyword>
<dbReference type="OrthoDB" id="9801395at2"/>
<comment type="subunit">
    <text evidence="4">Homodimer.</text>
</comment>
<evidence type="ECO:0000256" key="1">
    <source>
        <dbReference type="ARBA" id="ARBA00009673"/>
    </source>
</evidence>
<evidence type="ECO:0000256" key="3">
    <source>
        <dbReference type="ARBA" id="ARBA00022801"/>
    </source>
</evidence>
<dbReference type="Proteomes" id="UP000019681">
    <property type="component" value="Unassembled WGS sequence"/>
</dbReference>
<keyword evidence="4" id="KW-0694">RNA-binding</keyword>
<comment type="caution">
    <text evidence="5">The sequence shown here is derived from an EMBL/GenBank/DDBJ whole genome shotgun (WGS) entry which is preliminary data.</text>
</comment>
<dbReference type="PANTHER" id="PTHR10472:SF5">
    <property type="entry name" value="D-AMINOACYL-TRNA DEACYLASE 1"/>
    <property type="match status" value="1"/>
</dbReference>
<evidence type="ECO:0000256" key="4">
    <source>
        <dbReference type="HAMAP-Rule" id="MF_00518"/>
    </source>
</evidence>
<reference evidence="5 6" key="1">
    <citation type="journal article" date="2014" name="Genome Announc.">
        <title>Draft Genome Sequence of Fervidicella metallireducens Strain AeBT, an Iron-Reducing Thermoanaerobe from the Great Artesian Basin.</title>
        <authorList>
            <person name="Patel B.K."/>
        </authorList>
    </citation>
    <scope>NUCLEOTIDE SEQUENCE [LARGE SCALE GENOMIC DNA]</scope>
    <source>
        <strain evidence="5 6">AeB</strain>
    </source>
</reference>
<evidence type="ECO:0000313" key="5">
    <source>
        <dbReference type="EMBL" id="EYE89632.1"/>
    </source>
</evidence>
<keyword evidence="6" id="KW-1185">Reference proteome</keyword>
<dbReference type="Pfam" id="PF02580">
    <property type="entry name" value="Tyr_Deacylase"/>
    <property type="match status" value="1"/>
</dbReference>
<dbReference type="GO" id="GO:0043908">
    <property type="term" value="F:Ser(Gly)-tRNA(Ala) hydrolase activity"/>
    <property type="evidence" value="ECO:0007669"/>
    <property type="project" value="UniProtKB-UniRule"/>
</dbReference>
<dbReference type="EMBL" id="AZQP01000002">
    <property type="protein sequence ID" value="EYE89632.1"/>
    <property type="molecule type" value="Genomic_DNA"/>
</dbReference>
<dbReference type="GO" id="GO:0051500">
    <property type="term" value="F:D-tyrosyl-tRNA(Tyr) deacylase activity"/>
    <property type="evidence" value="ECO:0007669"/>
    <property type="project" value="TreeGrafter"/>
</dbReference>
<dbReference type="RefSeq" id="WP_035377351.1">
    <property type="nucleotide sequence ID" value="NZ_AZQP01000002.1"/>
</dbReference>
<dbReference type="STRING" id="1403537.Q428_01000"/>
<dbReference type="NCBIfam" id="TIGR00256">
    <property type="entry name" value="D-aminoacyl-tRNA deacylase"/>
    <property type="match status" value="1"/>
</dbReference>
<dbReference type="GO" id="GO:0000049">
    <property type="term" value="F:tRNA binding"/>
    <property type="evidence" value="ECO:0007669"/>
    <property type="project" value="UniProtKB-UniRule"/>
</dbReference>
<dbReference type="CDD" id="cd00563">
    <property type="entry name" value="Dtyr_deacylase"/>
    <property type="match status" value="1"/>
</dbReference>
<comment type="function">
    <text evidence="4">An aminoacyl-tRNA editing enzyme that deacylates mischarged D-aminoacyl-tRNAs. Also deacylates mischarged glycyl-tRNA(Ala), protecting cells against glycine mischarging by AlaRS. Acts via tRNA-based rather than protein-based catalysis; rejects L-amino acids rather than detecting D-amino acids in the active site. By recycling D-aminoacyl-tRNA to D-amino acids and free tRNA molecules, this enzyme counteracts the toxicity associated with the formation of D-aminoacyl-tRNA entities in vivo and helps enforce protein L-homochirality.</text>
</comment>
<keyword evidence="2 4" id="KW-0820">tRNA-binding</keyword>
<dbReference type="FunFam" id="3.50.80.10:FF:000001">
    <property type="entry name" value="D-aminoacyl-tRNA deacylase"/>
    <property type="match status" value="1"/>
</dbReference>
<dbReference type="AlphaFoldDB" id="A0A017RY97"/>
<dbReference type="PANTHER" id="PTHR10472">
    <property type="entry name" value="D-TYROSYL-TRNA TYR DEACYLASE"/>
    <property type="match status" value="1"/>
</dbReference>
<comment type="domain">
    <text evidence="4">A Gly-cisPro motif from one monomer fits into the active site of the other monomer to allow specific chiral rejection of L-amino acids.</text>
</comment>
<dbReference type="Gene3D" id="3.50.80.10">
    <property type="entry name" value="D-tyrosyl-tRNA(Tyr) deacylase"/>
    <property type="match status" value="1"/>
</dbReference>
<accession>A0A017RY97</accession>
<comment type="similarity">
    <text evidence="1 4">Belongs to the DTD family.</text>
</comment>
<organism evidence="5 6">
    <name type="scientific">Fervidicella metallireducens AeB</name>
    <dbReference type="NCBI Taxonomy" id="1403537"/>
    <lineage>
        <taxon>Bacteria</taxon>
        <taxon>Bacillati</taxon>
        <taxon>Bacillota</taxon>
        <taxon>Clostridia</taxon>
        <taxon>Eubacteriales</taxon>
        <taxon>Clostridiaceae</taxon>
        <taxon>Fervidicella</taxon>
    </lineage>
</organism>
<dbReference type="InterPro" id="IPR023509">
    <property type="entry name" value="DTD-like_sf"/>
</dbReference>
<dbReference type="EC" id="3.1.1.96" evidence="4"/>
<evidence type="ECO:0000256" key="2">
    <source>
        <dbReference type="ARBA" id="ARBA00022555"/>
    </source>
</evidence>
<dbReference type="SUPFAM" id="SSF69500">
    <property type="entry name" value="DTD-like"/>
    <property type="match status" value="1"/>
</dbReference>
<name>A0A017RY97_9CLOT</name>